<gene>
    <name evidence="2" type="ORF">LF1_01610</name>
</gene>
<evidence type="ECO:0000313" key="2">
    <source>
        <dbReference type="EMBL" id="KAA1257673.1"/>
    </source>
</evidence>
<keyword evidence="1" id="KW-1133">Transmembrane helix</keyword>
<name>A0A5B1CDY5_9BACT</name>
<keyword evidence="1" id="KW-0472">Membrane</keyword>
<dbReference type="EMBL" id="VRLW01000001">
    <property type="protein sequence ID" value="KAA1257673.1"/>
    <property type="molecule type" value="Genomic_DNA"/>
</dbReference>
<keyword evidence="1" id="KW-0812">Transmembrane</keyword>
<keyword evidence="3" id="KW-1185">Reference proteome</keyword>
<accession>A0A5B1CDY5</accession>
<evidence type="ECO:0000256" key="1">
    <source>
        <dbReference type="SAM" id="Phobius"/>
    </source>
</evidence>
<organism evidence="2 3">
    <name type="scientific">Rubripirellula obstinata</name>
    <dbReference type="NCBI Taxonomy" id="406547"/>
    <lineage>
        <taxon>Bacteria</taxon>
        <taxon>Pseudomonadati</taxon>
        <taxon>Planctomycetota</taxon>
        <taxon>Planctomycetia</taxon>
        <taxon>Pirellulales</taxon>
        <taxon>Pirellulaceae</taxon>
        <taxon>Rubripirellula</taxon>
    </lineage>
</organism>
<dbReference type="Proteomes" id="UP000322699">
    <property type="component" value="Unassembled WGS sequence"/>
</dbReference>
<proteinExistence type="predicted"/>
<protein>
    <submittedName>
        <fullName evidence="2">Uncharacterized protein</fullName>
    </submittedName>
</protein>
<feature type="transmembrane region" description="Helical" evidence="1">
    <location>
        <begin position="29"/>
        <end position="49"/>
    </location>
</feature>
<evidence type="ECO:0000313" key="3">
    <source>
        <dbReference type="Proteomes" id="UP000322699"/>
    </source>
</evidence>
<reference evidence="2 3" key="1">
    <citation type="submission" date="2019-08" db="EMBL/GenBank/DDBJ databases">
        <title>Deep-cultivation of Planctomycetes and their phenomic and genomic characterization uncovers novel biology.</title>
        <authorList>
            <person name="Wiegand S."/>
            <person name="Jogler M."/>
            <person name="Boedeker C."/>
            <person name="Pinto D."/>
            <person name="Vollmers J."/>
            <person name="Rivas-Marin E."/>
            <person name="Kohn T."/>
            <person name="Peeters S.H."/>
            <person name="Heuer A."/>
            <person name="Rast P."/>
            <person name="Oberbeckmann S."/>
            <person name="Bunk B."/>
            <person name="Jeske O."/>
            <person name="Meyerdierks A."/>
            <person name="Storesund J.E."/>
            <person name="Kallscheuer N."/>
            <person name="Luecker S."/>
            <person name="Lage O.M."/>
            <person name="Pohl T."/>
            <person name="Merkel B.J."/>
            <person name="Hornburger P."/>
            <person name="Mueller R.-W."/>
            <person name="Bruemmer F."/>
            <person name="Labrenz M."/>
            <person name="Spormann A.M."/>
            <person name="Op Den Camp H."/>
            <person name="Overmann J."/>
            <person name="Amann R."/>
            <person name="Jetten M.S.M."/>
            <person name="Mascher T."/>
            <person name="Medema M.H."/>
            <person name="Devos D.P."/>
            <person name="Kaster A.-K."/>
            <person name="Ovreas L."/>
            <person name="Rohde M."/>
            <person name="Galperin M.Y."/>
            <person name="Jogler C."/>
        </authorList>
    </citation>
    <scope>NUCLEOTIDE SEQUENCE [LARGE SCALE GENOMIC DNA]</scope>
    <source>
        <strain evidence="2 3">LF1</strain>
    </source>
</reference>
<dbReference type="AlphaFoldDB" id="A0A5B1CDY5"/>
<comment type="caution">
    <text evidence="2">The sequence shown here is derived from an EMBL/GenBank/DDBJ whole genome shotgun (WGS) entry which is preliminary data.</text>
</comment>
<sequence>MTEQPRNGLRISSANDGSASVCCPGLMKFSFSAMAVLTAISIASAAYFAGISRSETDIANLPILEATSAVTSDGFSMATGAVSEDADGLFVLDHNSGLLQCNVIYPRVGRFMAQFSINVADAIGASGKGGKYMMLTGRADFPRASNRPAAGTVVYVIDSATGNYACYGIPFDRVAMNANRVQKGALIWIASGSANPVVDRDNMR</sequence>